<dbReference type="GO" id="GO:0051536">
    <property type="term" value="F:iron-sulfur cluster binding"/>
    <property type="evidence" value="ECO:0007669"/>
    <property type="project" value="UniProtKB-KW"/>
</dbReference>
<dbReference type="SFLD" id="SFLDG01082">
    <property type="entry name" value="B12-binding_domain_containing"/>
    <property type="match status" value="1"/>
</dbReference>
<dbReference type="OrthoDB" id="9777636at2"/>
<comment type="caution">
    <text evidence="7">The sequence shown here is derived from an EMBL/GenBank/DDBJ whole genome shotgun (WGS) entry which is preliminary data.</text>
</comment>
<sequence length="297" mass="33631">MKYEGTVYRPPSEAYSLIVQATVGCSQNECTFCAMYKEQKFRIRSVKEIKEDLLYGKNHYGNQVQRIFLADGDALVMKYDDLMEILLYIEKLFPRLDRVSFYASPASVMTKTPEQLKNLVTHGAKLAYLGIESGSDKVLKDIKKHATSQQIVKACNMLTDAGFDLSVTVIMGLGGINDSKEHINATAEVLNKINPTYLGLMTLLVKTGTEIYEQVQNKEFEELTPIEILFETKALIEKLELKNTIVRSNHVSNYAHIKGVLNKDKKSILNQIDAALKRHDFAYSKRIRDMYAVETGL</sequence>
<comment type="cofactor">
    <cofactor evidence="1">
        <name>[4Fe-4S] cluster</name>
        <dbReference type="ChEBI" id="CHEBI:49883"/>
    </cofactor>
</comment>
<dbReference type="STRING" id="1871336.BBG48_02700"/>
<reference evidence="7" key="2">
    <citation type="submission" date="2018-07" db="EMBL/GenBank/DDBJ databases">
        <authorList>
            <person name="Quirk P.G."/>
            <person name="Krulwich T.A."/>
        </authorList>
    </citation>
    <scope>NUCLEOTIDE SEQUENCE</scope>
    <source>
        <strain evidence="7">CCRI-22567</strain>
    </source>
</reference>
<evidence type="ECO:0000259" key="6">
    <source>
        <dbReference type="PROSITE" id="PS51918"/>
    </source>
</evidence>
<evidence type="ECO:0000313" key="7">
    <source>
        <dbReference type="EMBL" id="RDY21786.1"/>
    </source>
</evidence>
<evidence type="ECO:0000313" key="9">
    <source>
        <dbReference type="Proteomes" id="UP000093352"/>
    </source>
</evidence>
<evidence type="ECO:0000256" key="2">
    <source>
        <dbReference type="ARBA" id="ARBA00022691"/>
    </source>
</evidence>
<evidence type="ECO:0000313" key="10">
    <source>
        <dbReference type="Proteomes" id="UP000319424"/>
    </source>
</evidence>
<dbReference type="InterPro" id="IPR006638">
    <property type="entry name" value="Elp3/MiaA/NifB-like_rSAM"/>
</dbReference>
<dbReference type="Pfam" id="PF04055">
    <property type="entry name" value="Radical_SAM"/>
    <property type="match status" value="1"/>
</dbReference>
<dbReference type="InterPro" id="IPR051198">
    <property type="entry name" value="BchE-like"/>
</dbReference>
<dbReference type="InterPro" id="IPR007197">
    <property type="entry name" value="rSAM"/>
</dbReference>
<gene>
    <name evidence="7" type="ORF">BBG48_002865</name>
    <name evidence="8" type="ORF">FL857_08680</name>
</gene>
<evidence type="ECO:0000313" key="8">
    <source>
        <dbReference type="EMBL" id="TRW24558.1"/>
    </source>
</evidence>
<feature type="domain" description="Radical SAM core" evidence="6">
    <location>
        <begin position="9"/>
        <end position="242"/>
    </location>
</feature>
<keyword evidence="4" id="KW-0408">Iron</keyword>
<dbReference type="InterPro" id="IPR023404">
    <property type="entry name" value="rSAM_horseshoe"/>
</dbReference>
<dbReference type="SUPFAM" id="SSF102114">
    <property type="entry name" value="Radical SAM enzymes"/>
    <property type="match status" value="1"/>
</dbReference>
<organism evidence="7 9">
    <name type="scientific">Criibacterium bergeronii</name>
    <dbReference type="NCBI Taxonomy" id="1871336"/>
    <lineage>
        <taxon>Bacteria</taxon>
        <taxon>Bacillati</taxon>
        <taxon>Bacillota</taxon>
        <taxon>Clostridia</taxon>
        <taxon>Peptostreptococcales</taxon>
        <taxon>Filifactoraceae</taxon>
        <taxon>Criibacterium</taxon>
    </lineage>
</organism>
<dbReference type="PANTHER" id="PTHR43409:SF4">
    <property type="entry name" value="RADICAL SAM SUPERFAMILY PROTEIN"/>
    <property type="match status" value="1"/>
</dbReference>
<dbReference type="RefSeq" id="WP_068912584.1">
    <property type="nucleotide sequence ID" value="NZ_MBEW02000004.1"/>
</dbReference>
<dbReference type="Proteomes" id="UP000319424">
    <property type="component" value="Unassembled WGS sequence"/>
</dbReference>
<dbReference type="EMBL" id="MBEW02000004">
    <property type="protein sequence ID" value="RDY21786.1"/>
    <property type="molecule type" value="Genomic_DNA"/>
</dbReference>
<dbReference type="InterPro" id="IPR058240">
    <property type="entry name" value="rSAM_sf"/>
</dbReference>
<dbReference type="GO" id="GO:0046872">
    <property type="term" value="F:metal ion binding"/>
    <property type="evidence" value="ECO:0007669"/>
    <property type="project" value="UniProtKB-KW"/>
</dbReference>
<dbReference type="SFLD" id="SFLDG01095">
    <property type="entry name" value="Uncharacterised_Radical_SAM_Su"/>
    <property type="match status" value="1"/>
</dbReference>
<dbReference type="CDD" id="cd01335">
    <property type="entry name" value="Radical_SAM"/>
    <property type="match status" value="1"/>
</dbReference>
<keyword evidence="3" id="KW-0479">Metal-binding</keyword>
<evidence type="ECO:0000256" key="3">
    <source>
        <dbReference type="ARBA" id="ARBA00022723"/>
    </source>
</evidence>
<dbReference type="PROSITE" id="PS51918">
    <property type="entry name" value="RADICAL_SAM"/>
    <property type="match status" value="1"/>
</dbReference>
<dbReference type="EMBL" id="VJXW01000013">
    <property type="protein sequence ID" value="TRW24558.1"/>
    <property type="molecule type" value="Genomic_DNA"/>
</dbReference>
<evidence type="ECO:0000256" key="1">
    <source>
        <dbReference type="ARBA" id="ARBA00001966"/>
    </source>
</evidence>
<dbReference type="SFLD" id="SFLDS00029">
    <property type="entry name" value="Radical_SAM"/>
    <property type="match status" value="1"/>
</dbReference>
<evidence type="ECO:0000256" key="4">
    <source>
        <dbReference type="ARBA" id="ARBA00023004"/>
    </source>
</evidence>
<evidence type="ECO:0000256" key="5">
    <source>
        <dbReference type="ARBA" id="ARBA00023014"/>
    </source>
</evidence>
<dbReference type="AlphaFoldDB" id="A0A371IMX9"/>
<dbReference type="PROSITE" id="PS51257">
    <property type="entry name" value="PROKAR_LIPOPROTEIN"/>
    <property type="match status" value="1"/>
</dbReference>
<dbReference type="Proteomes" id="UP000093352">
    <property type="component" value="Unassembled WGS sequence"/>
</dbReference>
<accession>A0A371IMX9</accession>
<reference evidence="8 10" key="3">
    <citation type="submission" date="2019-07" db="EMBL/GenBank/DDBJ databases">
        <title>Criibacterium bergeronii gen. nov., sp. nov. isolated from human clinical samples.</title>
        <authorList>
            <person name="Maheux A.F."/>
            <person name="Boudreau D.K."/>
            <person name="Berube E."/>
            <person name="Brodeur S."/>
            <person name="Bernard K.A."/>
            <person name="Abed J.Y."/>
            <person name="Ducrey E."/>
            <person name="Guay E.F."/>
            <person name="Raymond F."/>
            <person name="Corbeil J."/>
            <person name="Domingo M.-C."/>
            <person name="Roy P.H."/>
            <person name="Boissinot M."/>
            <person name="Tocheva E.I."/>
            <person name="Omar R.F."/>
        </authorList>
    </citation>
    <scope>NUCLEOTIDE SEQUENCE [LARGE SCALE GENOMIC DNA]</scope>
    <source>
        <strain evidence="8 10">CCRI-24246</strain>
    </source>
</reference>
<keyword evidence="9" id="KW-1185">Reference proteome</keyword>
<protein>
    <submittedName>
        <fullName evidence="7">Radical SAM protein</fullName>
    </submittedName>
</protein>
<name>A0A371IMX9_9FIRM</name>
<keyword evidence="5" id="KW-0411">Iron-sulfur</keyword>
<dbReference type="SMART" id="SM00729">
    <property type="entry name" value="Elp3"/>
    <property type="match status" value="1"/>
</dbReference>
<dbReference type="Gene3D" id="3.80.30.20">
    <property type="entry name" value="tm_1862 like domain"/>
    <property type="match status" value="1"/>
</dbReference>
<reference evidence="7 9" key="1">
    <citation type="journal article" date="2016" name="Genome Announc.">
        <title>Draft Genome Sequence of Criibacterium bergeronii gen. nov., sp. nov., Strain CCRI-22567T, Isolated from a Vaginal Sample from a Woman with Bacterial Vaginosis.</title>
        <authorList>
            <person name="Maheux A.F."/>
            <person name="Berube E."/>
            <person name="Boudreau D.K."/>
            <person name="Raymond F."/>
            <person name="Corbeil J."/>
            <person name="Roy P.H."/>
            <person name="Boissinot M."/>
            <person name="Omar R.F."/>
        </authorList>
    </citation>
    <scope>NUCLEOTIDE SEQUENCE [LARGE SCALE GENOMIC DNA]</scope>
    <source>
        <strain evidence="7 9">CCRI-22567</strain>
    </source>
</reference>
<dbReference type="PANTHER" id="PTHR43409">
    <property type="entry name" value="ANAEROBIC MAGNESIUM-PROTOPORPHYRIN IX MONOMETHYL ESTER CYCLASE-RELATED"/>
    <property type="match status" value="1"/>
</dbReference>
<proteinExistence type="predicted"/>
<dbReference type="GO" id="GO:0003824">
    <property type="term" value="F:catalytic activity"/>
    <property type="evidence" value="ECO:0007669"/>
    <property type="project" value="InterPro"/>
</dbReference>
<keyword evidence="2" id="KW-0949">S-adenosyl-L-methionine</keyword>